<gene>
    <name evidence="1" type="ORF">L798_13377</name>
</gene>
<sequence length="110" mass="13149">MTQQKIKPRNFNNPQLCLTSGGCLPHKNTEILASMFRTTIPYPWKQDVFSEVVAEIDVPYIMLKKMLERRRYVRSRIFTEYIRLHAIWKVCLLPKNVTRSKIYLIHVRNI</sequence>
<evidence type="ECO:0000313" key="1">
    <source>
        <dbReference type="EMBL" id="KDR12073.1"/>
    </source>
</evidence>
<name>A0A067QRF5_ZOONE</name>
<dbReference type="InParanoid" id="A0A067QRF5"/>
<accession>A0A067QRF5</accession>
<dbReference type="EMBL" id="KK853049">
    <property type="protein sequence ID" value="KDR12073.1"/>
    <property type="molecule type" value="Genomic_DNA"/>
</dbReference>
<keyword evidence="2" id="KW-1185">Reference proteome</keyword>
<proteinExistence type="predicted"/>
<dbReference type="Proteomes" id="UP000027135">
    <property type="component" value="Unassembled WGS sequence"/>
</dbReference>
<evidence type="ECO:0000313" key="2">
    <source>
        <dbReference type="Proteomes" id="UP000027135"/>
    </source>
</evidence>
<protein>
    <submittedName>
        <fullName evidence="1">Uncharacterized protein</fullName>
    </submittedName>
</protein>
<reference evidence="1 2" key="1">
    <citation type="journal article" date="2014" name="Nat. Commun.">
        <title>Molecular traces of alternative social organization in a termite genome.</title>
        <authorList>
            <person name="Terrapon N."/>
            <person name="Li C."/>
            <person name="Robertson H.M."/>
            <person name="Ji L."/>
            <person name="Meng X."/>
            <person name="Booth W."/>
            <person name="Chen Z."/>
            <person name="Childers C.P."/>
            <person name="Glastad K.M."/>
            <person name="Gokhale K."/>
            <person name="Gowin J."/>
            <person name="Gronenberg W."/>
            <person name="Hermansen R.A."/>
            <person name="Hu H."/>
            <person name="Hunt B.G."/>
            <person name="Huylmans A.K."/>
            <person name="Khalil S.M."/>
            <person name="Mitchell R.D."/>
            <person name="Munoz-Torres M.C."/>
            <person name="Mustard J.A."/>
            <person name="Pan H."/>
            <person name="Reese J.T."/>
            <person name="Scharf M.E."/>
            <person name="Sun F."/>
            <person name="Vogel H."/>
            <person name="Xiao J."/>
            <person name="Yang W."/>
            <person name="Yang Z."/>
            <person name="Yang Z."/>
            <person name="Zhou J."/>
            <person name="Zhu J."/>
            <person name="Brent C.S."/>
            <person name="Elsik C.G."/>
            <person name="Goodisman M.A."/>
            <person name="Liberles D.A."/>
            <person name="Roe R.M."/>
            <person name="Vargo E.L."/>
            <person name="Vilcinskas A."/>
            <person name="Wang J."/>
            <person name="Bornberg-Bauer E."/>
            <person name="Korb J."/>
            <person name="Zhang G."/>
            <person name="Liebig J."/>
        </authorList>
    </citation>
    <scope>NUCLEOTIDE SEQUENCE [LARGE SCALE GENOMIC DNA]</scope>
    <source>
        <tissue evidence="1">Whole organism</tissue>
    </source>
</reference>
<dbReference type="AlphaFoldDB" id="A0A067QRF5"/>
<dbReference type="PROSITE" id="PS51257">
    <property type="entry name" value="PROKAR_LIPOPROTEIN"/>
    <property type="match status" value="1"/>
</dbReference>
<organism evidence="1 2">
    <name type="scientific">Zootermopsis nevadensis</name>
    <name type="common">Dampwood termite</name>
    <dbReference type="NCBI Taxonomy" id="136037"/>
    <lineage>
        <taxon>Eukaryota</taxon>
        <taxon>Metazoa</taxon>
        <taxon>Ecdysozoa</taxon>
        <taxon>Arthropoda</taxon>
        <taxon>Hexapoda</taxon>
        <taxon>Insecta</taxon>
        <taxon>Pterygota</taxon>
        <taxon>Neoptera</taxon>
        <taxon>Polyneoptera</taxon>
        <taxon>Dictyoptera</taxon>
        <taxon>Blattodea</taxon>
        <taxon>Blattoidea</taxon>
        <taxon>Termitoidae</taxon>
        <taxon>Termopsidae</taxon>
        <taxon>Zootermopsis</taxon>
    </lineage>
</organism>